<gene>
    <name evidence="2" type="ORF">CDAR_373411</name>
</gene>
<proteinExistence type="predicted"/>
<reference evidence="2 3" key="1">
    <citation type="submission" date="2021-06" db="EMBL/GenBank/DDBJ databases">
        <title>Caerostris darwini draft genome.</title>
        <authorList>
            <person name="Kono N."/>
            <person name="Arakawa K."/>
        </authorList>
    </citation>
    <scope>NUCLEOTIDE SEQUENCE [LARGE SCALE GENOMIC DNA]</scope>
</reference>
<feature type="compositionally biased region" description="Basic residues" evidence="1">
    <location>
        <begin position="1"/>
        <end position="10"/>
    </location>
</feature>
<comment type="caution">
    <text evidence="2">The sequence shown here is derived from an EMBL/GenBank/DDBJ whole genome shotgun (WGS) entry which is preliminary data.</text>
</comment>
<accession>A0AAV4N1P6</accession>
<dbReference type="EMBL" id="BPLQ01001058">
    <property type="protein sequence ID" value="GIX77928.1"/>
    <property type="molecule type" value="Genomic_DNA"/>
</dbReference>
<evidence type="ECO:0000313" key="3">
    <source>
        <dbReference type="Proteomes" id="UP001054837"/>
    </source>
</evidence>
<evidence type="ECO:0000256" key="1">
    <source>
        <dbReference type="SAM" id="MobiDB-lite"/>
    </source>
</evidence>
<name>A0AAV4N1P6_9ARAC</name>
<dbReference type="Proteomes" id="UP001054837">
    <property type="component" value="Unassembled WGS sequence"/>
</dbReference>
<organism evidence="2 3">
    <name type="scientific">Caerostris darwini</name>
    <dbReference type="NCBI Taxonomy" id="1538125"/>
    <lineage>
        <taxon>Eukaryota</taxon>
        <taxon>Metazoa</taxon>
        <taxon>Ecdysozoa</taxon>
        <taxon>Arthropoda</taxon>
        <taxon>Chelicerata</taxon>
        <taxon>Arachnida</taxon>
        <taxon>Araneae</taxon>
        <taxon>Araneomorphae</taxon>
        <taxon>Entelegynae</taxon>
        <taxon>Araneoidea</taxon>
        <taxon>Araneidae</taxon>
        <taxon>Caerostris</taxon>
    </lineage>
</organism>
<sequence>MERKGRRNLKTKVYFANKKPKRKRRSSGGERGYLPQGTFHCPSFACLWTAPSFRAVSSSSPRTLEMTLTPFSVDTRRPKEMGYIHKFGEKQVLAQIFKEKNIFEKHLLPHLKQTLTHREQKKTKKISATTKIAILNKS</sequence>
<dbReference type="AlphaFoldDB" id="A0AAV4N1P6"/>
<feature type="region of interest" description="Disordered" evidence="1">
    <location>
        <begin position="1"/>
        <end position="34"/>
    </location>
</feature>
<keyword evidence="3" id="KW-1185">Reference proteome</keyword>
<evidence type="ECO:0000313" key="2">
    <source>
        <dbReference type="EMBL" id="GIX77928.1"/>
    </source>
</evidence>
<protein>
    <submittedName>
        <fullName evidence="2">Uncharacterized protein</fullName>
    </submittedName>
</protein>